<protein>
    <recommendedName>
        <fullName evidence="3">Lipoprotein</fullName>
    </recommendedName>
</protein>
<evidence type="ECO:0008006" key="3">
    <source>
        <dbReference type="Google" id="ProtNLM"/>
    </source>
</evidence>
<organism evidence="2">
    <name type="scientific">Pontimicrobium sp. SW4</name>
    <dbReference type="NCBI Taxonomy" id="3153519"/>
    <lineage>
        <taxon>Bacteria</taxon>
        <taxon>Pseudomonadati</taxon>
        <taxon>Bacteroidota</taxon>
        <taxon>Flavobacteriia</taxon>
        <taxon>Flavobacteriales</taxon>
        <taxon>Flavobacteriaceae</taxon>
        <taxon>Pontimicrobium</taxon>
    </lineage>
</organism>
<feature type="chain" id="PRO_5043638588" description="Lipoprotein" evidence="1">
    <location>
        <begin position="22"/>
        <end position="170"/>
    </location>
</feature>
<evidence type="ECO:0000313" key="2">
    <source>
        <dbReference type="EMBL" id="XBG60956.1"/>
    </source>
</evidence>
<dbReference type="RefSeq" id="WP_347923183.1">
    <property type="nucleotide sequence ID" value="NZ_CP157199.1"/>
</dbReference>
<reference evidence="2" key="1">
    <citation type="submission" date="2024-05" db="EMBL/GenBank/DDBJ databases">
        <title>Pontimicrobium maritimus sp. nov., isolated form sea water.</title>
        <authorList>
            <person name="Muhammad N."/>
            <person name="Vuong T.Q."/>
            <person name="Han H.L."/>
            <person name="Kim S.-G."/>
        </authorList>
    </citation>
    <scope>NUCLEOTIDE SEQUENCE</scope>
    <source>
        <strain evidence="2">SW4</strain>
    </source>
</reference>
<dbReference type="AlphaFoldDB" id="A0AAU7BS49"/>
<proteinExistence type="predicted"/>
<name>A0AAU7BS49_9FLAO</name>
<dbReference type="EMBL" id="CP157199">
    <property type="protein sequence ID" value="XBG60956.1"/>
    <property type="molecule type" value="Genomic_DNA"/>
</dbReference>
<sequence length="170" mass="19206">MKTLKQIFKLLILTVIMSSFSQCSSAQKLERNAPVIFGDVYCKQWVSGIEGGPTGLDIYIEVKDSEFLLDSVYFRDKVTKLKKNPQNNKQYIGSFVIPSTKKQDIVMSSDSKAEYGNKIPEKPIRTPFELAHNECVISYKVNGKTKYYKITNVAEIHSIDVPMSPASNKN</sequence>
<keyword evidence="1" id="KW-0732">Signal</keyword>
<evidence type="ECO:0000256" key="1">
    <source>
        <dbReference type="SAM" id="SignalP"/>
    </source>
</evidence>
<gene>
    <name evidence="2" type="ORF">ABGB03_13930</name>
</gene>
<feature type="signal peptide" evidence="1">
    <location>
        <begin position="1"/>
        <end position="21"/>
    </location>
</feature>
<accession>A0AAU7BS49</accession>